<organism evidence="1 2">
    <name type="scientific">Cordylochernes scorpioides</name>
    <dbReference type="NCBI Taxonomy" id="51811"/>
    <lineage>
        <taxon>Eukaryota</taxon>
        <taxon>Metazoa</taxon>
        <taxon>Ecdysozoa</taxon>
        <taxon>Arthropoda</taxon>
        <taxon>Chelicerata</taxon>
        <taxon>Arachnida</taxon>
        <taxon>Pseudoscorpiones</taxon>
        <taxon>Cheliferoidea</taxon>
        <taxon>Chernetidae</taxon>
        <taxon>Cordylochernes</taxon>
    </lineage>
</organism>
<evidence type="ECO:0008006" key="3">
    <source>
        <dbReference type="Google" id="ProtNLM"/>
    </source>
</evidence>
<dbReference type="Proteomes" id="UP001235939">
    <property type="component" value="Chromosome 03"/>
</dbReference>
<evidence type="ECO:0000313" key="2">
    <source>
        <dbReference type="Proteomes" id="UP001235939"/>
    </source>
</evidence>
<proteinExistence type="predicted"/>
<dbReference type="SUPFAM" id="SSF52540">
    <property type="entry name" value="P-loop containing nucleoside triphosphate hydrolases"/>
    <property type="match status" value="1"/>
</dbReference>
<evidence type="ECO:0000313" key="1">
    <source>
        <dbReference type="EMBL" id="UYV64510.1"/>
    </source>
</evidence>
<name>A0ABY6K7C6_9ARAC</name>
<dbReference type="InterPro" id="IPR027417">
    <property type="entry name" value="P-loop_NTPase"/>
</dbReference>
<dbReference type="PANTHER" id="PTHR10492:SF57">
    <property type="entry name" value="ATP-DEPENDENT DNA HELICASE"/>
    <property type="match status" value="1"/>
</dbReference>
<keyword evidence="2" id="KW-1185">Reference proteome</keyword>
<dbReference type="PANTHER" id="PTHR10492">
    <property type="match status" value="1"/>
</dbReference>
<accession>A0ABY6K7C6</accession>
<sequence length="288" mass="32619">MSPKRALSIVEAIEAKQRRIEQQRQRRLNSPLRERHNEQQRQYRMNMSENQRVLQRENSRLRMQRIRQGDNLPLPTGTCFEEDQIPLHLCGQLDQVCPKCRAKSIDPEFSAWLLKLGNGELTNDLGLDSDTFEIPSEMVCNGDLVKEMYGDKLLPSDFEQYTDKAILCPRNVDVDDINNRVLDILDGDSIAYFSSDSIDDATPEDNESYPPVCQAIGEAIFLSVPIALGFSMLQGQTLQVVGVHLESPCFSHGQLYVACSRVSSPKNLFVFSSTFSKTRNIVYQGALI</sequence>
<dbReference type="EMBL" id="CP092865">
    <property type="protein sequence ID" value="UYV64510.1"/>
    <property type="molecule type" value="Genomic_DNA"/>
</dbReference>
<protein>
    <recommendedName>
        <fullName evidence="3">ATP-dependent DNA helicase</fullName>
    </recommendedName>
</protein>
<reference evidence="1 2" key="1">
    <citation type="submission" date="2022-01" db="EMBL/GenBank/DDBJ databases">
        <title>A chromosomal length assembly of Cordylochernes scorpioides.</title>
        <authorList>
            <person name="Zeh D."/>
            <person name="Zeh J."/>
        </authorList>
    </citation>
    <scope>NUCLEOTIDE SEQUENCE [LARGE SCALE GENOMIC DNA]</scope>
    <source>
        <strain evidence="1">IN4F17</strain>
        <tissue evidence="1">Whole Body</tissue>
    </source>
</reference>
<gene>
    <name evidence="1" type="ORF">LAZ67_3001046</name>
</gene>